<name>A0A5C8KNE4_9GAMM</name>
<dbReference type="OrthoDB" id="9156098at2"/>
<reference evidence="1 2" key="1">
    <citation type="submission" date="2019-08" db="EMBL/GenBank/DDBJ databases">
        <authorList>
            <person name="Karlyshev A.V."/>
        </authorList>
    </citation>
    <scope>NUCLEOTIDE SEQUENCE [LARGE SCALE GENOMIC DNA]</scope>
    <source>
        <strain evidence="1 2">Alg18-2.2</strain>
    </source>
</reference>
<proteinExistence type="predicted"/>
<dbReference type="Proteomes" id="UP000321248">
    <property type="component" value="Unassembled WGS sequence"/>
</dbReference>
<dbReference type="PANTHER" id="PTHR38031:SF1">
    <property type="entry name" value="SULFUR CARRIER PROTEIN CYSO"/>
    <property type="match status" value="1"/>
</dbReference>
<keyword evidence="2" id="KW-1185">Reference proteome</keyword>
<evidence type="ECO:0000313" key="2">
    <source>
        <dbReference type="Proteomes" id="UP000321248"/>
    </source>
</evidence>
<dbReference type="PANTHER" id="PTHR38031">
    <property type="entry name" value="SULFUR CARRIER PROTEIN SLR0821-RELATED"/>
    <property type="match status" value="1"/>
</dbReference>
<dbReference type="InterPro" id="IPR052045">
    <property type="entry name" value="Sulfur_Carrier/Prot_Modifier"/>
</dbReference>
<dbReference type="InterPro" id="IPR012675">
    <property type="entry name" value="Beta-grasp_dom_sf"/>
</dbReference>
<dbReference type="RefSeq" id="WP_147891771.1">
    <property type="nucleotide sequence ID" value="NZ_VRTS01000005.1"/>
</dbReference>
<dbReference type="EMBL" id="VRTS01000005">
    <property type="protein sequence ID" value="TXK62353.1"/>
    <property type="molecule type" value="Genomic_DNA"/>
</dbReference>
<sequence>MPSVNVRIPPALRAFTGGLDELSVQADTVTELVGALDRRHPGLAARLLSPEGGLRPYVNVFIDQDNVRQREGLSARLHEGAVVSILPAVAGG</sequence>
<evidence type="ECO:0000313" key="1">
    <source>
        <dbReference type="EMBL" id="TXK62353.1"/>
    </source>
</evidence>
<organism evidence="1 2">
    <name type="scientific">Alkalisalibacterium limincola</name>
    <dbReference type="NCBI Taxonomy" id="2699169"/>
    <lineage>
        <taxon>Bacteria</taxon>
        <taxon>Pseudomonadati</taxon>
        <taxon>Pseudomonadota</taxon>
        <taxon>Gammaproteobacteria</taxon>
        <taxon>Lysobacterales</taxon>
        <taxon>Lysobacteraceae</taxon>
        <taxon>Alkalisalibacterium</taxon>
    </lineage>
</organism>
<dbReference type="InterPro" id="IPR016155">
    <property type="entry name" value="Mopterin_synth/thiamin_S_b"/>
</dbReference>
<accession>A0A5C8KNE4</accession>
<protein>
    <submittedName>
        <fullName evidence="1">MoaD/ThiS family protein</fullName>
    </submittedName>
</protein>
<gene>
    <name evidence="1" type="ORF">FU658_08990</name>
</gene>
<dbReference type="AlphaFoldDB" id="A0A5C8KNE4"/>
<dbReference type="Gene3D" id="3.10.20.30">
    <property type="match status" value="1"/>
</dbReference>
<dbReference type="SUPFAM" id="SSF54285">
    <property type="entry name" value="MoaD/ThiS"/>
    <property type="match status" value="1"/>
</dbReference>
<dbReference type="Pfam" id="PF02597">
    <property type="entry name" value="ThiS"/>
    <property type="match status" value="1"/>
</dbReference>
<comment type="caution">
    <text evidence="1">The sequence shown here is derived from an EMBL/GenBank/DDBJ whole genome shotgun (WGS) entry which is preliminary data.</text>
</comment>
<dbReference type="InterPro" id="IPR003749">
    <property type="entry name" value="ThiS/MoaD-like"/>
</dbReference>